<organism evidence="3 4">
    <name type="scientific">Symbiodinium natans</name>
    <dbReference type="NCBI Taxonomy" id="878477"/>
    <lineage>
        <taxon>Eukaryota</taxon>
        <taxon>Sar</taxon>
        <taxon>Alveolata</taxon>
        <taxon>Dinophyceae</taxon>
        <taxon>Suessiales</taxon>
        <taxon>Symbiodiniaceae</taxon>
        <taxon>Symbiodinium</taxon>
    </lineage>
</organism>
<protein>
    <recommendedName>
        <fullName evidence="5">Major facilitator superfamily (MFS) profile domain-containing protein</fullName>
    </recommendedName>
</protein>
<dbReference type="Gene3D" id="1.20.1250.20">
    <property type="entry name" value="MFS general substrate transporter like domains"/>
    <property type="match status" value="1"/>
</dbReference>
<keyword evidence="4" id="KW-1185">Reference proteome</keyword>
<dbReference type="SUPFAM" id="SSF103473">
    <property type="entry name" value="MFS general substrate transporter"/>
    <property type="match status" value="1"/>
</dbReference>
<reference evidence="3" key="1">
    <citation type="submission" date="2021-02" db="EMBL/GenBank/DDBJ databases">
        <authorList>
            <person name="Dougan E. K."/>
            <person name="Rhodes N."/>
            <person name="Thang M."/>
            <person name="Chan C."/>
        </authorList>
    </citation>
    <scope>NUCLEOTIDE SEQUENCE</scope>
</reference>
<keyword evidence="1" id="KW-1133">Transmembrane helix</keyword>
<gene>
    <name evidence="3" type="ORF">SNAT2548_LOCUS6202</name>
</gene>
<feature type="transmembrane region" description="Helical" evidence="1">
    <location>
        <begin position="238"/>
        <end position="260"/>
    </location>
</feature>
<name>A0A812JCJ0_9DINO</name>
<evidence type="ECO:0008006" key="5">
    <source>
        <dbReference type="Google" id="ProtNLM"/>
    </source>
</evidence>
<feature type="chain" id="PRO_5032858547" description="Major facilitator superfamily (MFS) profile domain-containing protein" evidence="2">
    <location>
        <begin position="21"/>
        <end position="575"/>
    </location>
</feature>
<feature type="transmembrane region" description="Helical" evidence="1">
    <location>
        <begin position="137"/>
        <end position="161"/>
    </location>
</feature>
<feature type="transmembrane region" description="Helical" evidence="1">
    <location>
        <begin position="502"/>
        <end position="525"/>
    </location>
</feature>
<evidence type="ECO:0000256" key="2">
    <source>
        <dbReference type="SAM" id="SignalP"/>
    </source>
</evidence>
<proteinExistence type="predicted"/>
<keyword evidence="1" id="KW-0812">Transmembrane</keyword>
<feature type="signal peptide" evidence="2">
    <location>
        <begin position="1"/>
        <end position="20"/>
    </location>
</feature>
<keyword evidence="2" id="KW-0732">Signal</keyword>
<feature type="transmembrane region" description="Helical" evidence="1">
    <location>
        <begin position="537"/>
        <end position="558"/>
    </location>
</feature>
<accession>A0A812JCJ0</accession>
<evidence type="ECO:0000313" key="3">
    <source>
        <dbReference type="EMBL" id="CAE7203204.1"/>
    </source>
</evidence>
<feature type="transmembrane region" description="Helical" evidence="1">
    <location>
        <begin position="266"/>
        <end position="284"/>
    </location>
</feature>
<keyword evidence="1" id="KW-0472">Membrane</keyword>
<feature type="transmembrane region" description="Helical" evidence="1">
    <location>
        <begin position="94"/>
        <end position="116"/>
    </location>
</feature>
<dbReference type="EMBL" id="CAJNDS010000407">
    <property type="protein sequence ID" value="CAE7203204.1"/>
    <property type="molecule type" value="Genomic_DNA"/>
</dbReference>
<dbReference type="AlphaFoldDB" id="A0A812JCJ0"/>
<evidence type="ECO:0000313" key="4">
    <source>
        <dbReference type="Proteomes" id="UP000604046"/>
    </source>
</evidence>
<evidence type="ECO:0000256" key="1">
    <source>
        <dbReference type="SAM" id="Phobius"/>
    </source>
</evidence>
<feature type="transmembrane region" description="Helical" evidence="1">
    <location>
        <begin position="324"/>
        <end position="342"/>
    </location>
</feature>
<dbReference type="OrthoDB" id="419616at2759"/>
<sequence length="575" mass="62020">MARLGLFGAVLLVSPTLSSGFYGIGDVASNSSTCSPLDSIADVAGFAEASFEEAIQVKLLQVSTELGRKSGAGQLPAGRQSLAARIVEQAQRKFLPVTTSILLPHGLAFVMAALLIKRHRNRKADYFPETSEDRPRSLSYIASRVGHMWIIHALSVFVFAVSAPSADYMYLNSFAKHYADGKPTDCSTEMDTTPCSRAVVDVTQIQVIRGFALPVIQFFAGPALGAISDAFGRRPGVIAIRIALMISTGAGAAVACFDLSVWFDFWVGFLGMIPFMPVPLAWYIDRLDHTPSIVIATALVESTCTLASILGSLLGGFISLKSAMLIGFLGKVVCLFLAIFWLPESLPEEKRIRFTWSSLAPTAALRVLFQSPLVEKLAGIALIDSFHYSGFYAMANRFFQQHLALNRQQAYLQTMMVLFSDMVWLSAGVSALWPILGQVGILVASTLATALSDVLLMLAKKPWQVNLNSLVLGGLGNMNSCVIAGVAGRAASQEKQAMFQSALNLAIQVSSALGPAAFMTVYQLLDPTAPGAPAWRMTVYILYGVMFAVPSLMLSFALRRFLPQGDKDYDSGFSS</sequence>
<dbReference type="InterPro" id="IPR036259">
    <property type="entry name" value="MFS_trans_sf"/>
</dbReference>
<dbReference type="Proteomes" id="UP000604046">
    <property type="component" value="Unassembled WGS sequence"/>
</dbReference>
<comment type="caution">
    <text evidence="3">The sequence shown here is derived from an EMBL/GenBank/DDBJ whole genome shotgun (WGS) entry which is preliminary data.</text>
</comment>
<feature type="transmembrane region" description="Helical" evidence="1">
    <location>
        <begin position="211"/>
        <end position="231"/>
    </location>
</feature>
<feature type="transmembrane region" description="Helical" evidence="1">
    <location>
        <begin position="293"/>
        <end position="318"/>
    </location>
</feature>